<accession>A0A843XW97</accession>
<protein>
    <submittedName>
        <fullName evidence="3">Uncharacterized protein</fullName>
    </submittedName>
</protein>
<organism evidence="3 4">
    <name type="scientific">Colocasia esculenta</name>
    <name type="common">Wild taro</name>
    <name type="synonym">Arum esculentum</name>
    <dbReference type="NCBI Taxonomy" id="4460"/>
    <lineage>
        <taxon>Eukaryota</taxon>
        <taxon>Viridiplantae</taxon>
        <taxon>Streptophyta</taxon>
        <taxon>Embryophyta</taxon>
        <taxon>Tracheophyta</taxon>
        <taxon>Spermatophyta</taxon>
        <taxon>Magnoliopsida</taxon>
        <taxon>Liliopsida</taxon>
        <taxon>Araceae</taxon>
        <taxon>Aroideae</taxon>
        <taxon>Colocasieae</taxon>
        <taxon>Colocasia</taxon>
    </lineage>
</organism>
<dbReference type="Proteomes" id="UP000652761">
    <property type="component" value="Unassembled WGS sequence"/>
</dbReference>
<comment type="caution">
    <text evidence="3">The sequence shown here is derived from an EMBL/GenBank/DDBJ whole genome shotgun (WGS) entry which is preliminary data.</text>
</comment>
<feature type="compositionally biased region" description="Polar residues" evidence="2">
    <location>
        <begin position="14"/>
        <end position="28"/>
    </location>
</feature>
<dbReference type="PANTHER" id="PTHR31087:SF161">
    <property type="entry name" value="TUBBY C 2 FAMILY PROTEIN"/>
    <property type="match status" value="1"/>
</dbReference>
<keyword evidence="4" id="KW-1185">Reference proteome</keyword>
<dbReference type="InterPro" id="IPR007612">
    <property type="entry name" value="LOR"/>
</dbReference>
<evidence type="ECO:0000256" key="1">
    <source>
        <dbReference type="ARBA" id="ARBA00005437"/>
    </source>
</evidence>
<name>A0A843XW97_COLES</name>
<feature type="region of interest" description="Disordered" evidence="2">
    <location>
        <begin position="10"/>
        <end position="31"/>
    </location>
</feature>
<dbReference type="SUPFAM" id="SSF54518">
    <property type="entry name" value="Tubby C-terminal domain-like"/>
    <property type="match status" value="1"/>
</dbReference>
<dbReference type="PANTHER" id="PTHR31087">
    <property type="match status" value="1"/>
</dbReference>
<dbReference type="OrthoDB" id="652749at2759"/>
<evidence type="ECO:0000313" key="4">
    <source>
        <dbReference type="Proteomes" id="UP000652761"/>
    </source>
</evidence>
<dbReference type="InterPro" id="IPR038595">
    <property type="entry name" value="LOR_sf"/>
</dbReference>
<dbReference type="InterPro" id="IPR025659">
    <property type="entry name" value="Tubby-like_C"/>
</dbReference>
<gene>
    <name evidence="3" type="ORF">Taro_056467</name>
</gene>
<evidence type="ECO:0000313" key="3">
    <source>
        <dbReference type="EMBL" id="MQM23403.1"/>
    </source>
</evidence>
<dbReference type="Gene3D" id="2.40.160.200">
    <property type="entry name" value="LURP1-related"/>
    <property type="match status" value="1"/>
</dbReference>
<dbReference type="Pfam" id="PF04525">
    <property type="entry name" value="LOR"/>
    <property type="match status" value="1"/>
</dbReference>
<dbReference type="AlphaFoldDB" id="A0A843XW97"/>
<reference evidence="3" key="1">
    <citation type="submission" date="2017-07" db="EMBL/GenBank/DDBJ databases">
        <title>Taro Niue Genome Assembly and Annotation.</title>
        <authorList>
            <person name="Atibalentja N."/>
            <person name="Keating K."/>
            <person name="Fields C.J."/>
        </authorList>
    </citation>
    <scope>NUCLEOTIDE SEQUENCE</scope>
    <source>
        <strain evidence="3">Niue_2</strain>
        <tissue evidence="3">Leaf</tissue>
    </source>
</reference>
<sequence length="239" mass="26406">MGIPAVDWAAPVEQSRQQHNPTTDTSLTGERGPMAGGIVFPQLCSSSPTRLTVWCKSLLFHGNGYTVYDGSSGRVVFRVDNYAHDWREETVLMDCAGGVLLTIRRRRKRLGISERWMAYKGDGGDAAGFDGGKKQRPLFKAQKEPGLPCFKVFMASHSSGGAEPSVGYTYRMNWSRQEHWSRIYQLATASGALPVAEVRRKCGVKPEVWLGEDVLTLEVQPGMDPAIAMALMIITRNVK</sequence>
<dbReference type="EMBL" id="NMUH01016232">
    <property type="protein sequence ID" value="MQM23403.1"/>
    <property type="molecule type" value="Genomic_DNA"/>
</dbReference>
<proteinExistence type="inferred from homology"/>
<evidence type="ECO:0000256" key="2">
    <source>
        <dbReference type="SAM" id="MobiDB-lite"/>
    </source>
</evidence>
<comment type="similarity">
    <text evidence="1">Belongs to the LOR family.</text>
</comment>